<dbReference type="AlphaFoldDB" id="A0A9W2XF48"/>
<dbReference type="PANTHER" id="PTHR13080:SF13">
    <property type="entry name" value="ATP SYNTHASE SUBUNIT F, MITOCHONDRIAL"/>
    <property type="match status" value="1"/>
</dbReference>
<dbReference type="GO" id="GO:0042776">
    <property type="term" value="P:proton motive force-driven mitochondrial ATP synthesis"/>
    <property type="evidence" value="ECO:0007669"/>
    <property type="project" value="TreeGrafter"/>
</dbReference>
<keyword evidence="9" id="KW-0066">ATP synthesis</keyword>
<evidence type="ECO:0000256" key="9">
    <source>
        <dbReference type="ARBA" id="ARBA00023310"/>
    </source>
</evidence>
<evidence type="ECO:0000256" key="3">
    <source>
        <dbReference type="ARBA" id="ARBA00022448"/>
    </source>
</evidence>
<comment type="subcellular location">
    <subcellularLocation>
        <location evidence="1">Mitochondrion membrane</location>
    </subcellularLocation>
</comment>
<dbReference type="Pfam" id="PF10206">
    <property type="entry name" value="WRW"/>
    <property type="match status" value="1"/>
</dbReference>
<sequence>MGSEVCPFCGKTYKRLKTHLPHCKAAGSCRAPPAPHEAPQLNTATNKSEDVSVGASQKLPSAPVASASRPPSAKKTKQKVSEQIKAAITVPVSTKSKAPNDAGKHIKPRDAPKKNTPQTKTDAESPPKEASDALHGSRNALCVDHGAGRLSQRSPVRPGSGHQGTITLQGVKAALGRAKAVSQSSVVSISNQQRDAAPEPQPPSTTPPLLPGALTQRRLGQVRLRELPEWLVCRAPRTPRELVDTVHRGWQWYHRRYMDVRRGGAGGLGLLLAGVCVLSYVWTYPHIKRERWRKYH</sequence>
<name>A0A9W2XF48_BETSP</name>
<keyword evidence="7" id="KW-0496">Mitochondrion</keyword>
<evidence type="ECO:0000256" key="7">
    <source>
        <dbReference type="ARBA" id="ARBA00023128"/>
    </source>
</evidence>
<keyword evidence="3" id="KW-0813">Transport</keyword>
<dbReference type="GO" id="GO:0031966">
    <property type="term" value="C:mitochondrial membrane"/>
    <property type="evidence" value="ECO:0007669"/>
    <property type="project" value="UniProtKB-SubCell"/>
</dbReference>
<evidence type="ECO:0000256" key="8">
    <source>
        <dbReference type="ARBA" id="ARBA00023136"/>
    </source>
</evidence>
<feature type="compositionally biased region" description="Basic and acidic residues" evidence="10">
    <location>
        <begin position="102"/>
        <end position="113"/>
    </location>
</feature>
<comment type="similarity">
    <text evidence="2">Belongs to the ATPase F chain family.</text>
</comment>
<organism evidence="12 13">
    <name type="scientific">Betta splendens</name>
    <name type="common">Siamese fighting fish</name>
    <dbReference type="NCBI Taxonomy" id="158456"/>
    <lineage>
        <taxon>Eukaryota</taxon>
        <taxon>Metazoa</taxon>
        <taxon>Chordata</taxon>
        <taxon>Craniata</taxon>
        <taxon>Vertebrata</taxon>
        <taxon>Euteleostomi</taxon>
        <taxon>Actinopterygii</taxon>
        <taxon>Neopterygii</taxon>
        <taxon>Teleostei</taxon>
        <taxon>Neoteleostei</taxon>
        <taxon>Acanthomorphata</taxon>
        <taxon>Anabantaria</taxon>
        <taxon>Anabantiformes</taxon>
        <taxon>Anabantoidei</taxon>
        <taxon>Osphronemidae</taxon>
        <taxon>Betta</taxon>
    </lineage>
</organism>
<accession>A0A9W2XF48</accession>
<dbReference type="Proteomes" id="UP000515150">
    <property type="component" value="Chromosome 19"/>
</dbReference>
<evidence type="ECO:0000256" key="1">
    <source>
        <dbReference type="ARBA" id="ARBA00004325"/>
    </source>
</evidence>
<feature type="transmembrane region" description="Helical" evidence="11">
    <location>
        <begin position="264"/>
        <end position="284"/>
    </location>
</feature>
<keyword evidence="11" id="KW-0812">Transmembrane</keyword>
<evidence type="ECO:0000313" key="13">
    <source>
        <dbReference type="RefSeq" id="XP_055360528.1"/>
    </source>
</evidence>
<keyword evidence="4" id="KW-0138">CF(0)</keyword>
<dbReference type="GO" id="GO:0045259">
    <property type="term" value="C:proton-transporting ATP synthase complex"/>
    <property type="evidence" value="ECO:0007669"/>
    <property type="project" value="UniProtKB-KW"/>
</dbReference>
<keyword evidence="12" id="KW-1185">Reference proteome</keyword>
<evidence type="ECO:0000256" key="5">
    <source>
        <dbReference type="ARBA" id="ARBA00022781"/>
    </source>
</evidence>
<feature type="compositionally biased region" description="Low complexity" evidence="10">
    <location>
        <begin position="60"/>
        <end position="71"/>
    </location>
</feature>
<dbReference type="RefSeq" id="XP_055360528.1">
    <property type="nucleotide sequence ID" value="XM_055504553.1"/>
</dbReference>
<keyword evidence="6" id="KW-0406">Ion transport</keyword>
<feature type="compositionally biased region" description="Pro residues" evidence="10">
    <location>
        <begin position="199"/>
        <end position="210"/>
    </location>
</feature>
<keyword evidence="11" id="KW-1133">Transmembrane helix</keyword>
<dbReference type="GeneID" id="114845803"/>
<evidence type="ECO:0000256" key="6">
    <source>
        <dbReference type="ARBA" id="ARBA00023065"/>
    </source>
</evidence>
<feature type="region of interest" description="Disordered" evidence="10">
    <location>
        <begin position="186"/>
        <end position="213"/>
    </location>
</feature>
<reference evidence="13" key="1">
    <citation type="submission" date="2025-08" db="UniProtKB">
        <authorList>
            <consortium name="RefSeq"/>
        </authorList>
    </citation>
    <scope>IDENTIFICATION</scope>
</reference>
<keyword evidence="5" id="KW-0375">Hydrogen ion transport</keyword>
<evidence type="ECO:0000256" key="2">
    <source>
        <dbReference type="ARBA" id="ARBA00005895"/>
    </source>
</evidence>
<dbReference type="InterPro" id="IPR019344">
    <property type="entry name" value="F1F0-ATPsyn_F_prd"/>
</dbReference>
<gene>
    <name evidence="13" type="primary">si:dkey-21c1.4</name>
</gene>
<proteinExistence type="inferred from homology"/>
<protein>
    <submittedName>
        <fullName evidence="13">Uncharacterized protein C17orf80 homolog isoform X2</fullName>
    </submittedName>
</protein>
<evidence type="ECO:0000256" key="10">
    <source>
        <dbReference type="SAM" id="MobiDB-lite"/>
    </source>
</evidence>
<evidence type="ECO:0000313" key="12">
    <source>
        <dbReference type="Proteomes" id="UP000515150"/>
    </source>
</evidence>
<evidence type="ECO:0000256" key="4">
    <source>
        <dbReference type="ARBA" id="ARBA00022547"/>
    </source>
</evidence>
<dbReference type="PANTHER" id="PTHR13080">
    <property type="entry name" value="ATP SYNTHASE F CHAIN, MITOCHONDRIAL-RELATED"/>
    <property type="match status" value="1"/>
</dbReference>
<evidence type="ECO:0000256" key="11">
    <source>
        <dbReference type="SAM" id="Phobius"/>
    </source>
</evidence>
<feature type="compositionally biased region" description="Basic and acidic residues" evidence="10">
    <location>
        <begin position="121"/>
        <end position="132"/>
    </location>
</feature>
<keyword evidence="8 11" id="KW-0472">Membrane</keyword>
<feature type="region of interest" description="Disordered" evidence="10">
    <location>
        <begin position="28"/>
        <end position="134"/>
    </location>
</feature>
<dbReference type="GO" id="GO:0046933">
    <property type="term" value="F:proton-transporting ATP synthase activity, rotational mechanism"/>
    <property type="evidence" value="ECO:0007669"/>
    <property type="project" value="TreeGrafter"/>
</dbReference>